<dbReference type="InterPro" id="IPR000807">
    <property type="entry name" value="ImidazoleglycerolP_deHydtase"/>
</dbReference>
<comment type="pathway">
    <text evidence="1 6 7">Amino-acid biosynthesis; L-histidine biosynthesis; L-histidine from 5-phospho-alpha-D-ribose 1-diphosphate: step 6/9.</text>
</comment>
<dbReference type="CDD" id="cd07914">
    <property type="entry name" value="IGPD"/>
    <property type="match status" value="1"/>
</dbReference>
<sequence>MTTVETKGRFVSLSRQTRETSINLQLNLDGTGQFQIQSGIGFLNHMLAQVAFHGLFDLQLEAQGDLEVDFHHTVEDCGLVIGEAFDRALGDRKGLVRMAVQYAPMDDSLARVIVDFSGRPYSVIRARWAADQIGGVPTSLWEHFFESFALRSRCNLHVKVLYGKDGHHQLEAVFKALGRALCAASRLDPRRMGEIPSTKGALNV</sequence>
<dbReference type="SUPFAM" id="SSF54211">
    <property type="entry name" value="Ribosomal protein S5 domain 2-like"/>
    <property type="match status" value="2"/>
</dbReference>
<dbReference type="InterPro" id="IPR020568">
    <property type="entry name" value="Ribosomal_Su5_D2-typ_SF"/>
</dbReference>
<organism evidence="8">
    <name type="scientific">Bellilinea caldifistulae</name>
    <dbReference type="NCBI Taxonomy" id="360411"/>
    <lineage>
        <taxon>Bacteria</taxon>
        <taxon>Bacillati</taxon>
        <taxon>Chloroflexota</taxon>
        <taxon>Anaerolineae</taxon>
        <taxon>Anaerolineales</taxon>
        <taxon>Anaerolineaceae</taxon>
        <taxon>Bellilinea</taxon>
    </lineage>
</organism>
<evidence type="ECO:0000313" key="8">
    <source>
        <dbReference type="EMBL" id="HGS86813.1"/>
    </source>
</evidence>
<evidence type="ECO:0000256" key="2">
    <source>
        <dbReference type="ARBA" id="ARBA00016664"/>
    </source>
</evidence>
<comment type="catalytic activity">
    <reaction evidence="6 7">
        <text>D-erythro-1-(imidazol-4-yl)glycerol 3-phosphate = 3-(imidazol-4-yl)-2-oxopropyl phosphate + H2O</text>
        <dbReference type="Rhea" id="RHEA:11040"/>
        <dbReference type="ChEBI" id="CHEBI:15377"/>
        <dbReference type="ChEBI" id="CHEBI:57766"/>
        <dbReference type="ChEBI" id="CHEBI:58278"/>
        <dbReference type="EC" id="4.2.1.19"/>
    </reaction>
</comment>
<evidence type="ECO:0000256" key="7">
    <source>
        <dbReference type="RuleBase" id="RU000599"/>
    </source>
</evidence>
<accession>A0A7C4Q397</accession>
<dbReference type="GO" id="GO:0000105">
    <property type="term" value="P:L-histidine biosynthetic process"/>
    <property type="evidence" value="ECO:0007669"/>
    <property type="project" value="UniProtKB-UniRule"/>
</dbReference>
<reference evidence="8" key="1">
    <citation type="journal article" date="2020" name="mSystems">
        <title>Genome- and Community-Level Interaction Insights into Carbon Utilization and Element Cycling Functions of Hydrothermarchaeota in Hydrothermal Sediment.</title>
        <authorList>
            <person name="Zhou Z."/>
            <person name="Liu Y."/>
            <person name="Xu W."/>
            <person name="Pan J."/>
            <person name="Luo Z.H."/>
            <person name="Li M."/>
        </authorList>
    </citation>
    <scope>NUCLEOTIDE SEQUENCE [LARGE SCALE GENOMIC DNA]</scope>
    <source>
        <strain evidence="8">SpSt-556</strain>
    </source>
</reference>
<dbReference type="InterPro" id="IPR038494">
    <property type="entry name" value="IGPD_sf"/>
</dbReference>
<dbReference type="NCBIfam" id="NF002114">
    <property type="entry name" value="PRK00951.2-4"/>
    <property type="match status" value="1"/>
</dbReference>
<dbReference type="EC" id="4.2.1.19" evidence="6 7"/>
<keyword evidence="6" id="KW-0963">Cytoplasm</keyword>
<keyword evidence="4 6" id="KW-0368">Histidine biosynthesis</keyword>
<evidence type="ECO:0000256" key="3">
    <source>
        <dbReference type="ARBA" id="ARBA00022605"/>
    </source>
</evidence>
<dbReference type="EMBL" id="DSXR01000051">
    <property type="protein sequence ID" value="HGS86813.1"/>
    <property type="molecule type" value="Genomic_DNA"/>
</dbReference>
<dbReference type="PROSITE" id="PS00955">
    <property type="entry name" value="IGP_DEHYDRATASE_2"/>
    <property type="match status" value="1"/>
</dbReference>
<comment type="caution">
    <text evidence="8">The sequence shown here is derived from an EMBL/GenBank/DDBJ whole genome shotgun (WGS) entry which is preliminary data.</text>
</comment>
<dbReference type="PANTHER" id="PTHR23133">
    <property type="entry name" value="IMIDAZOLEGLYCEROL-PHOSPHATE DEHYDRATASE HIS7"/>
    <property type="match status" value="1"/>
</dbReference>
<comment type="similarity">
    <text evidence="6 7">Belongs to the imidazoleglycerol-phosphate dehydratase family.</text>
</comment>
<proteinExistence type="inferred from homology"/>
<keyword evidence="5 6" id="KW-0456">Lyase</keyword>
<evidence type="ECO:0000256" key="5">
    <source>
        <dbReference type="ARBA" id="ARBA00023239"/>
    </source>
</evidence>
<dbReference type="InterPro" id="IPR020565">
    <property type="entry name" value="ImidazoleglycerP_deHydtase_CS"/>
</dbReference>
<dbReference type="FunFam" id="3.30.230.40:FF:000001">
    <property type="entry name" value="Imidazoleglycerol-phosphate dehydratase HisB"/>
    <property type="match status" value="1"/>
</dbReference>
<dbReference type="Pfam" id="PF00475">
    <property type="entry name" value="IGPD"/>
    <property type="match status" value="1"/>
</dbReference>
<dbReference type="PANTHER" id="PTHR23133:SF2">
    <property type="entry name" value="IMIDAZOLEGLYCEROL-PHOSPHATE DEHYDRATASE"/>
    <property type="match status" value="1"/>
</dbReference>
<dbReference type="NCBIfam" id="NF002111">
    <property type="entry name" value="PRK00951.2-1"/>
    <property type="match status" value="1"/>
</dbReference>
<evidence type="ECO:0000256" key="6">
    <source>
        <dbReference type="HAMAP-Rule" id="MF_00076"/>
    </source>
</evidence>
<keyword evidence="3 6" id="KW-0028">Amino-acid biosynthesis</keyword>
<evidence type="ECO:0000256" key="4">
    <source>
        <dbReference type="ARBA" id="ARBA00023102"/>
    </source>
</evidence>
<dbReference type="GO" id="GO:0005737">
    <property type="term" value="C:cytoplasm"/>
    <property type="evidence" value="ECO:0007669"/>
    <property type="project" value="UniProtKB-SubCell"/>
</dbReference>
<dbReference type="HAMAP" id="MF_00076">
    <property type="entry name" value="HisB"/>
    <property type="match status" value="1"/>
</dbReference>
<dbReference type="UniPathway" id="UPA00031">
    <property type="reaction ID" value="UER00011"/>
</dbReference>
<evidence type="ECO:0000256" key="1">
    <source>
        <dbReference type="ARBA" id="ARBA00005047"/>
    </source>
</evidence>
<name>A0A7C4Q397_9CHLR</name>
<dbReference type="AlphaFoldDB" id="A0A7C4Q397"/>
<dbReference type="NCBIfam" id="NF002116">
    <property type="entry name" value="PRK00951.2-6"/>
    <property type="match status" value="1"/>
</dbReference>
<gene>
    <name evidence="6 8" type="primary">hisB</name>
    <name evidence="8" type="ORF">ENT17_04265</name>
</gene>
<dbReference type="PROSITE" id="PS00954">
    <property type="entry name" value="IGP_DEHYDRATASE_1"/>
    <property type="match status" value="1"/>
</dbReference>
<dbReference type="GO" id="GO:0004424">
    <property type="term" value="F:imidazoleglycerol-phosphate dehydratase activity"/>
    <property type="evidence" value="ECO:0007669"/>
    <property type="project" value="UniProtKB-UniRule"/>
</dbReference>
<protein>
    <recommendedName>
        <fullName evidence="2 6">Imidazoleglycerol-phosphate dehydratase</fullName>
        <shortName evidence="6">IGPD</shortName>
        <ecNumber evidence="6 7">4.2.1.19</ecNumber>
    </recommendedName>
</protein>
<comment type="subcellular location">
    <subcellularLocation>
        <location evidence="6 7">Cytoplasm</location>
    </subcellularLocation>
</comment>
<dbReference type="Gene3D" id="3.30.230.40">
    <property type="entry name" value="Imidazole glycerol phosphate dehydratase, domain 1"/>
    <property type="match status" value="2"/>
</dbReference>
<dbReference type="FunFam" id="3.30.230.40:FF:000003">
    <property type="entry name" value="Imidazoleglycerol-phosphate dehydratase HisB"/>
    <property type="match status" value="1"/>
</dbReference>